<sequence length="144" mass="16726">MGILFEHLSSKKWIQSTLWPQYIDVKPCRKCYSLSTLWMFPTSLRISSLLKQLKPLSNSLRLCFLDLKAKHNARDSTQKLTHESKLKRNISKSMAPLIRLNSLRLCSLDLKAVHNARDSTQKLTHESKLKRNMSKITCRSTLTR</sequence>
<proteinExistence type="predicted"/>
<evidence type="ECO:0000313" key="2">
    <source>
        <dbReference type="Proteomes" id="UP000007110"/>
    </source>
</evidence>
<reference evidence="1" key="2">
    <citation type="submission" date="2021-01" db="UniProtKB">
        <authorList>
            <consortium name="EnsemblMetazoa"/>
        </authorList>
    </citation>
    <scope>IDENTIFICATION</scope>
</reference>
<evidence type="ECO:0000313" key="1">
    <source>
        <dbReference type="EnsemblMetazoa" id="XP_011660419"/>
    </source>
</evidence>
<dbReference type="RefSeq" id="XP_011660419.2">
    <property type="nucleotide sequence ID" value="XM_011662117.2"/>
</dbReference>
<dbReference type="Proteomes" id="UP000007110">
    <property type="component" value="Unassembled WGS sequence"/>
</dbReference>
<name>A0A7M7HHT0_STRPU</name>
<dbReference type="KEGG" id="spu:115917962"/>
<dbReference type="InParanoid" id="A0A7M7HHT0"/>
<accession>A0A7M7HHT0</accession>
<dbReference type="GeneID" id="115917962"/>
<dbReference type="AlphaFoldDB" id="A0A7M7HHT0"/>
<dbReference type="EnsemblMetazoa" id="XM_011662117">
    <property type="protein sequence ID" value="XP_011660419"/>
    <property type="gene ID" value="LOC115917962"/>
</dbReference>
<reference evidence="2" key="1">
    <citation type="submission" date="2015-02" db="EMBL/GenBank/DDBJ databases">
        <title>Genome sequencing for Strongylocentrotus purpuratus.</title>
        <authorList>
            <person name="Murali S."/>
            <person name="Liu Y."/>
            <person name="Vee V."/>
            <person name="English A."/>
            <person name="Wang M."/>
            <person name="Skinner E."/>
            <person name="Han Y."/>
            <person name="Muzny D.M."/>
            <person name="Worley K.C."/>
            <person name="Gibbs R.A."/>
        </authorList>
    </citation>
    <scope>NUCLEOTIDE SEQUENCE</scope>
</reference>
<protein>
    <submittedName>
        <fullName evidence="1">Uncharacterized protein</fullName>
    </submittedName>
</protein>
<keyword evidence="2" id="KW-1185">Reference proteome</keyword>
<organism evidence="1 2">
    <name type="scientific">Strongylocentrotus purpuratus</name>
    <name type="common">Purple sea urchin</name>
    <dbReference type="NCBI Taxonomy" id="7668"/>
    <lineage>
        <taxon>Eukaryota</taxon>
        <taxon>Metazoa</taxon>
        <taxon>Echinodermata</taxon>
        <taxon>Eleutherozoa</taxon>
        <taxon>Echinozoa</taxon>
        <taxon>Echinoidea</taxon>
        <taxon>Euechinoidea</taxon>
        <taxon>Echinacea</taxon>
        <taxon>Camarodonta</taxon>
        <taxon>Echinidea</taxon>
        <taxon>Strongylocentrotidae</taxon>
        <taxon>Strongylocentrotus</taxon>
    </lineage>
</organism>